<dbReference type="InterPro" id="IPR037293">
    <property type="entry name" value="Gal_Oxidase_central_sf"/>
</dbReference>
<dbReference type="Pfam" id="PF18962">
    <property type="entry name" value="Por_Secre_tail"/>
    <property type="match status" value="1"/>
</dbReference>
<dbReference type="PANTHER" id="PTHR36220:SF1">
    <property type="entry name" value="GAMMA TUBULIN COMPLEX COMPONENT C-TERMINAL DOMAIN-CONTAINING PROTEIN"/>
    <property type="match status" value="1"/>
</dbReference>
<dbReference type="InterPro" id="IPR013519">
    <property type="entry name" value="Int_alpha_beta-p"/>
</dbReference>
<dbReference type="NCBIfam" id="TIGR04183">
    <property type="entry name" value="Por_Secre_tail"/>
    <property type="match status" value="1"/>
</dbReference>
<evidence type="ECO:0000259" key="2">
    <source>
        <dbReference type="Pfam" id="PF18962"/>
    </source>
</evidence>
<protein>
    <recommendedName>
        <fullName evidence="2">Secretion system C-terminal sorting domain-containing protein</fullName>
    </recommendedName>
</protein>
<gene>
    <name evidence="3" type="ORF">GCM10011531_05390</name>
</gene>
<dbReference type="Gene3D" id="2.130.10.80">
    <property type="entry name" value="Galactose oxidase/kelch, beta-propeller"/>
    <property type="match status" value="2"/>
</dbReference>
<dbReference type="Pfam" id="PF14312">
    <property type="entry name" value="FG-GAP_2"/>
    <property type="match status" value="3"/>
</dbReference>
<feature type="domain" description="Secretion system C-terminal sorting" evidence="2">
    <location>
        <begin position="409"/>
        <end position="476"/>
    </location>
</feature>
<organism evidence="3 4">
    <name type="scientific">Aquaticitalea lipolytica</name>
    <dbReference type="NCBI Taxonomy" id="1247562"/>
    <lineage>
        <taxon>Bacteria</taxon>
        <taxon>Pseudomonadati</taxon>
        <taxon>Bacteroidota</taxon>
        <taxon>Flavobacteriia</taxon>
        <taxon>Flavobacteriales</taxon>
        <taxon>Flavobacteriaceae</taxon>
        <taxon>Aquaticitalea</taxon>
    </lineage>
</organism>
<evidence type="ECO:0000256" key="1">
    <source>
        <dbReference type="ARBA" id="ARBA00022729"/>
    </source>
</evidence>
<accession>A0A8J2TKU8</accession>
<evidence type="ECO:0000313" key="3">
    <source>
        <dbReference type="EMBL" id="GFZ78714.1"/>
    </source>
</evidence>
<proteinExistence type="predicted"/>
<dbReference type="PANTHER" id="PTHR36220">
    <property type="entry name" value="UNNAMED PRODUCT"/>
    <property type="match status" value="1"/>
</dbReference>
<dbReference type="InterPro" id="IPR011043">
    <property type="entry name" value="Gal_Oxase/kelch_b-propeller"/>
</dbReference>
<dbReference type="InterPro" id="IPR013517">
    <property type="entry name" value="FG-GAP"/>
</dbReference>
<dbReference type="AlphaFoldDB" id="A0A8J2TKU8"/>
<sequence length="477" mass="49556">MLGFTQTQIGADIDGEVSYDQSGYSVSLSSDGSTVVIGAPYNAGNETNSGHVRVYKNMSGTWTQIGADIDGEAPSDISGWSVSLSSDGSIVAIGALYNDGIGSNSGHVRVYKNMAGTWTQIGADIDGEATDDYSGHSVSLSSDGSIVAIGGINNDGNGSNSGHVRVYKNMAGTWTKIGADIEGEVSYDQSGYSVSLSSDGSIVAIGAPYNDGNGSNSGHVRVYKNMAGTWTKIGVDIDGEAAYDYSGYSVSLSSDGSIVAIGAYANDGNGSFSGHVRVYKNMAGTWTKIGVDIDGEAASDISGWSVSLSSDGSIVAIGALYSDGIGSNSGHVRMYKNMAGTWTQIGADIDGEATDDYSGHSVSLSSDGSIVAIGAIYNDGNGSDSGHVRVYNLSVVLSSDSFVLERFSIFPNPVSNVLKINLKTNLILQKVNIYTSLGQLVKTENKNEINVSSLAKGNYFVEVITNKGKATKKIIIN</sequence>
<keyword evidence="4" id="KW-1185">Reference proteome</keyword>
<dbReference type="EMBL" id="BMIC01000001">
    <property type="protein sequence ID" value="GFZ78714.1"/>
    <property type="molecule type" value="Genomic_DNA"/>
</dbReference>
<evidence type="ECO:0000313" key="4">
    <source>
        <dbReference type="Proteomes" id="UP000598120"/>
    </source>
</evidence>
<dbReference type="InterPro" id="IPR026444">
    <property type="entry name" value="Secre_tail"/>
</dbReference>
<name>A0A8J2TKU8_9FLAO</name>
<comment type="caution">
    <text evidence="3">The sequence shown here is derived from an EMBL/GenBank/DDBJ whole genome shotgun (WGS) entry which is preliminary data.</text>
</comment>
<keyword evidence="1" id="KW-0732">Signal</keyword>
<dbReference type="PROSITE" id="PS51470">
    <property type="entry name" value="FG_GAP"/>
    <property type="match status" value="1"/>
</dbReference>
<dbReference type="SUPFAM" id="SSF50965">
    <property type="entry name" value="Galactose oxidase, central domain"/>
    <property type="match status" value="1"/>
</dbReference>
<reference evidence="3 4" key="1">
    <citation type="journal article" date="2014" name="Int. J. Syst. Evol. Microbiol.">
        <title>Complete genome sequence of Corynebacterium casei LMG S-19264T (=DSM 44701T), isolated from a smear-ripened cheese.</title>
        <authorList>
            <consortium name="US DOE Joint Genome Institute (JGI-PGF)"/>
            <person name="Walter F."/>
            <person name="Albersmeier A."/>
            <person name="Kalinowski J."/>
            <person name="Ruckert C."/>
        </authorList>
    </citation>
    <scope>NUCLEOTIDE SEQUENCE [LARGE SCALE GENOMIC DNA]</scope>
    <source>
        <strain evidence="3 4">CGMCC 1.15295</strain>
    </source>
</reference>
<dbReference type="Proteomes" id="UP000598120">
    <property type="component" value="Unassembled WGS sequence"/>
</dbReference>